<reference evidence="1 2" key="1">
    <citation type="submission" date="2016-08" db="EMBL/GenBank/DDBJ databases">
        <title>New Insights into Marine Group III Euryarchaeota, from dark to light.</title>
        <authorList>
            <person name="Haro-Moreno J.M."/>
            <person name="Rodriguez-Valera F."/>
            <person name="Lopez-Garcia P."/>
            <person name="Moreira D."/>
            <person name="Martin-Cuadrado A.B."/>
        </authorList>
    </citation>
    <scope>NUCLEOTIDE SEQUENCE [LARGE SCALE GENOMIC DNA]</scope>
    <source>
        <strain evidence="1">CG-Epi2</strain>
    </source>
</reference>
<gene>
    <name evidence="1" type="ORF">BET99_00740</name>
</gene>
<evidence type="ECO:0000313" key="2">
    <source>
        <dbReference type="Proteomes" id="UP000183615"/>
    </source>
</evidence>
<evidence type="ECO:0000313" key="1">
    <source>
        <dbReference type="EMBL" id="OIR22544.1"/>
    </source>
</evidence>
<evidence type="ECO:0008006" key="3">
    <source>
        <dbReference type="Google" id="ProtNLM"/>
    </source>
</evidence>
<accession>A0A1J5U287</accession>
<name>A0A1J5U287_9ARCH</name>
<dbReference type="AlphaFoldDB" id="A0A1J5U287"/>
<dbReference type="EMBL" id="MIYZ01000012">
    <property type="protein sequence ID" value="OIR22544.1"/>
    <property type="molecule type" value="Genomic_DNA"/>
</dbReference>
<sequence>MRRKIIKKKKDNEASETLSKLKGGKELEIAEVILKELAQRKKRKTEIRNKTNNLENIKKKEKKRKLPLKDEEYEKKKRIKELENLKKIGIIKASEFEKLKKDLMN</sequence>
<organism evidence="1 2">
    <name type="scientific">Marine Group III euryarchaeote CG-Epi2</name>
    <dbReference type="NCBI Taxonomy" id="1888996"/>
    <lineage>
        <taxon>Archaea</taxon>
        <taxon>Methanobacteriati</taxon>
        <taxon>Thermoplasmatota</taxon>
        <taxon>Thermoplasmata</taxon>
        <taxon>Candidatus Thermoprofundales</taxon>
    </lineage>
</organism>
<comment type="caution">
    <text evidence="1">The sequence shown here is derived from an EMBL/GenBank/DDBJ whole genome shotgun (WGS) entry which is preliminary data.</text>
</comment>
<protein>
    <recommendedName>
        <fullName evidence="3">SHOCT domain-containing protein</fullName>
    </recommendedName>
</protein>
<dbReference type="Proteomes" id="UP000183615">
    <property type="component" value="Unassembled WGS sequence"/>
</dbReference>
<proteinExistence type="predicted"/>